<dbReference type="InterPro" id="IPR018490">
    <property type="entry name" value="cNMP-bd_dom_sf"/>
</dbReference>
<feature type="domain" description="HTH crp-type" evidence="5">
    <location>
        <begin position="148"/>
        <end position="213"/>
    </location>
</feature>
<evidence type="ECO:0000259" key="5">
    <source>
        <dbReference type="PROSITE" id="PS51063"/>
    </source>
</evidence>
<evidence type="ECO:0000256" key="1">
    <source>
        <dbReference type="ARBA" id="ARBA00023015"/>
    </source>
</evidence>
<dbReference type="RefSeq" id="WP_152826649.1">
    <property type="nucleotide sequence ID" value="NZ_WHUT02000007.1"/>
</dbReference>
<dbReference type="SUPFAM" id="SSF46785">
    <property type="entry name" value="Winged helix' DNA-binding domain"/>
    <property type="match status" value="1"/>
</dbReference>
<reference evidence="6" key="1">
    <citation type="submission" date="2020-05" db="EMBL/GenBank/DDBJ databases">
        <title>Fertoebacter nigrum gen. nov., sp. nov., a new member of the family Rhodobacteraceae.</title>
        <authorList>
            <person name="Szuroczki S."/>
            <person name="Abbaszade G."/>
            <person name="Buni D."/>
            <person name="Schumann P."/>
            <person name="Toth E."/>
        </authorList>
    </citation>
    <scope>NUCLEOTIDE SEQUENCE</scope>
    <source>
        <strain evidence="6">RG-N-1a</strain>
    </source>
</reference>
<dbReference type="InterPro" id="IPR050397">
    <property type="entry name" value="Env_Response_Regulators"/>
</dbReference>
<dbReference type="InterPro" id="IPR036390">
    <property type="entry name" value="WH_DNA-bd_sf"/>
</dbReference>
<dbReference type="Pfam" id="PF13545">
    <property type="entry name" value="HTH_Crp_2"/>
    <property type="match status" value="1"/>
</dbReference>
<dbReference type="AlphaFoldDB" id="A0A8X8KPU6"/>
<dbReference type="PROSITE" id="PS51063">
    <property type="entry name" value="HTH_CRP_2"/>
    <property type="match status" value="1"/>
</dbReference>
<dbReference type="PANTHER" id="PTHR24567">
    <property type="entry name" value="CRP FAMILY TRANSCRIPTIONAL REGULATORY PROTEIN"/>
    <property type="match status" value="1"/>
</dbReference>
<gene>
    <name evidence="6" type="ORF">GEU84_012755</name>
</gene>
<evidence type="ECO:0000313" key="7">
    <source>
        <dbReference type="Proteomes" id="UP000484076"/>
    </source>
</evidence>
<keyword evidence="2" id="KW-0238">DNA-binding</keyword>
<dbReference type="SMART" id="SM00100">
    <property type="entry name" value="cNMP"/>
    <property type="match status" value="1"/>
</dbReference>
<keyword evidence="1" id="KW-0805">Transcription regulation</keyword>
<dbReference type="EMBL" id="WHUT02000007">
    <property type="protein sequence ID" value="NUB45261.1"/>
    <property type="molecule type" value="Genomic_DNA"/>
</dbReference>
<dbReference type="Gene3D" id="1.10.10.10">
    <property type="entry name" value="Winged helix-like DNA-binding domain superfamily/Winged helix DNA-binding domain"/>
    <property type="match status" value="1"/>
</dbReference>
<evidence type="ECO:0000259" key="4">
    <source>
        <dbReference type="PROSITE" id="PS50042"/>
    </source>
</evidence>
<accession>A0A8X8KPU6</accession>
<dbReference type="InterPro" id="IPR036388">
    <property type="entry name" value="WH-like_DNA-bd_sf"/>
</dbReference>
<proteinExistence type="predicted"/>
<name>A0A8X8KPU6_9RHOB</name>
<evidence type="ECO:0000256" key="2">
    <source>
        <dbReference type="ARBA" id="ARBA00023125"/>
    </source>
</evidence>
<dbReference type="GO" id="GO:0003700">
    <property type="term" value="F:DNA-binding transcription factor activity"/>
    <property type="evidence" value="ECO:0007669"/>
    <property type="project" value="TreeGrafter"/>
</dbReference>
<keyword evidence="3" id="KW-0804">Transcription</keyword>
<dbReference type="CDD" id="cd00038">
    <property type="entry name" value="CAP_ED"/>
    <property type="match status" value="1"/>
</dbReference>
<evidence type="ECO:0000256" key="3">
    <source>
        <dbReference type="ARBA" id="ARBA00023163"/>
    </source>
</evidence>
<organism evidence="6 7">
    <name type="scientific">Fertoeibacter niger</name>
    <dbReference type="NCBI Taxonomy" id="2656921"/>
    <lineage>
        <taxon>Bacteria</taxon>
        <taxon>Pseudomonadati</taxon>
        <taxon>Pseudomonadota</taxon>
        <taxon>Alphaproteobacteria</taxon>
        <taxon>Rhodobacterales</taxon>
        <taxon>Paracoccaceae</taxon>
        <taxon>Fertoeibacter</taxon>
    </lineage>
</organism>
<dbReference type="Proteomes" id="UP000484076">
    <property type="component" value="Unassembled WGS sequence"/>
</dbReference>
<evidence type="ECO:0000313" key="6">
    <source>
        <dbReference type="EMBL" id="NUB45261.1"/>
    </source>
</evidence>
<dbReference type="InterPro" id="IPR014710">
    <property type="entry name" value="RmlC-like_jellyroll"/>
</dbReference>
<dbReference type="GO" id="GO:0005829">
    <property type="term" value="C:cytosol"/>
    <property type="evidence" value="ECO:0007669"/>
    <property type="project" value="TreeGrafter"/>
</dbReference>
<protein>
    <submittedName>
        <fullName evidence="6">Crp/Fnr family transcriptional regulator</fullName>
    </submittedName>
</protein>
<dbReference type="InterPro" id="IPR012318">
    <property type="entry name" value="HTH_CRP"/>
</dbReference>
<dbReference type="Pfam" id="PF00027">
    <property type="entry name" value="cNMP_binding"/>
    <property type="match status" value="1"/>
</dbReference>
<dbReference type="GO" id="GO:0003677">
    <property type="term" value="F:DNA binding"/>
    <property type="evidence" value="ECO:0007669"/>
    <property type="project" value="UniProtKB-KW"/>
</dbReference>
<comment type="caution">
    <text evidence="6">The sequence shown here is derived from an EMBL/GenBank/DDBJ whole genome shotgun (WGS) entry which is preliminary data.</text>
</comment>
<dbReference type="Gene3D" id="2.60.120.10">
    <property type="entry name" value="Jelly Rolls"/>
    <property type="match status" value="1"/>
</dbReference>
<dbReference type="SUPFAM" id="SSF51206">
    <property type="entry name" value="cAMP-binding domain-like"/>
    <property type="match status" value="1"/>
</dbReference>
<dbReference type="PANTHER" id="PTHR24567:SF26">
    <property type="entry name" value="REGULATORY PROTEIN YEIL"/>
    <property type="match status" value="1"/>
</dbReference>
<dbReference type="SMART" id="SM00419">
    <property type="entry name" value="HTH_CRP"/>
    <property type="match status" value="1"/>
</dbReference>
<keyword evidence="7" id="KW-1185">Reference proteome</keyword>
<sequence>MKNSLRYPHLLKCSLLNDLPDDQKVGFIDQCALRFYEAATPVLVQGETTSGLLLVAHGTIELAYHSQDGHKTIIHLAGPCEVVGEVEAIADKPCAATCTALPNTALLFCATPLIFEQLKSPVFVRNLAGIFYDRLVRDNKLKSVDQFYTVDQKICSYLSQLSSKKKPLITQSQAYLANVVGCSRQTINRTLGVLRDDNIIALRKGAIEVLDRAALERRIQHGTAPDSGRIN</sequence>
<dbReference type="PROSITE" id="PS50042">
    <property type="entry name" value="CNMP_BINDING_3"/>
    <property type="match status" value="1"/>
</dbReference>
<feature type="domain" description="Cyclic nucleotide-binding" evidence="4">
    <location>
        <begin position="15"/>
        <end position="107"/>
    </location>
</feature>
<dbReference type="InterPro" id="IPR000595">
    <property type="entry name" value="cNMP-bd_dom"/>
</dbReference>